<accession>B4LCD3</accession>
<dbReference type="KEGG" id="dvi:6622042"/>
<dbReference type="PANTHER" id="PTHR11407">
    <property type="entry name" value="LYSOZYME C"/>
    <property type="match status" value="1"/>
</dbReference>
<evidence type="ECO:0000256" key="9">
    <source>
        <dbReference type="RuleBase" id="RU004440"/>
    </source>
</evidence>
<dbReference type="InParanoid" id="B4LCD3"/>
<sequence>MKAFIVLVALAFAALTLGRTMSRCTLAREMFKLGVPRNQLDKWTCIAERESNYRTGVVGPKNTNGSHDYGIFQINDLYWCEPSHGQSYGRSSNGCEIDCDDLLSDSIVNDVRCAQLIQRMQGWCAWTTWHYCNGDLPSIDDCF</sequence>
<organism evidence="11 12">
    <name type="scientific">Drosophila virilis</name>
    <name type="common">Fruit fly</name>
    <dbReference type="NCBI Taxonomy" id="7244"/>
    <lineage>
        <taxon>Eukaryota</taxon>
        <taxon>Metazoa</taxon>
        <taxon>Ecdysozoa</taxon>
        <taxon>Arthropoda</taxon>
        <taxon>Hexapoda</taxon>
        <taxon>Insecta</taxon>
        <taxon>Pterygota</taxon>
        <taxon>Neoptera</taxon>
        <taxon>Endopterygota</taxon>
        <taxon>Diptera</taxon>
        <taxon>Brachycera</taxon>
        <taxon>Muscomorpha</taxon>
        <taxon>Ephydroidea</taxon>
        <taxon>Drosophilidae</taxon>
        <taxon>Drosophila</taxon>
    </lineage>
</organism>
<evidence type="ECO:0000256" key="2">
    <source>
        <dbReference type="ARBA" id="ARBA00010859"/>
    </source>
</evidence>
<dbReference type="CDD" id="cd16899">
    <property type="entry name" value="LYZ_C_invert"/>
    <property type="match status" value="1"/>
</dbReference>
<protein>
    <recommendedName>
        <fullName evidence="3">lysozyme</fullName>
        <ecNumber evidence="3">3.2.1.17</ecNumber>
    </recommendedName>
</protein>
<comment type="similarity">
    <text evidence="2 9">Belongs to the glycosyl hydrolase 22 family.</text>
</comment>
<reference evidence="11 12" key="1">
    <citation type="journal article" date="2007" name="Nature">
        <title>Evolution of genes and genomes on the Drosophila phylogeny.</title>
        <authorList>
            <consortium name="Drosophila 12 Genomes Consortium"/>
            <person name="Clark A.G."/>
            <person name="Eisen M.B."/>
            <person name="Smith D.R."/>
            <person name="Bergman C.M."/>
            <person name="Oliver B."/>
            <person name="Markow T.A."/>
            <person name="Kaufman T.C."/>
            <person name="Kellis M."/>
            <person name="Gelbart W."/>
            <person name="Iyer V.N."/>
            <person name="Pollard D.A."/>
            <person name="Sackton T.B."/>
            <person name="Larracuente A.M."/>
            <person name="Singh N.D."/>
            <person name="Abad J.P."/>
            <person name="Abt D.N."/>
            <person name="Adryan B."/>
            <person name="Aguade M."/>
            <person name="Akashi H."/>
            <person name="Anderson W.W."/>
            <person name="Aquadro C.F."/>
            <person name="Ardell D.H."/>
            <person name="Arguello R."/>
            <person name="Artieri C.G."/>
            <person name="Barbash D.A."/>
            <person name="Barker D."/>
            <person name="Barsanti P."/>
            <person name="Batterham P."/>
            <person name="Batzoglou S."/>
            <person name="Begun D."/>
            <person name="Bhutkar A."/>
            <person name="Blanco E."/>
            <person name="Bosak S.A."/>
            <person name="Bradley R.K."/>
            <person name="Brand A.D."/>
            <person name="Brent M.R."/>
            <person name="Brooks A.N."/>
            <person name="Brown R.H."/>
            <person name="Butlin R.K."/>
            <person name="Caggese C."/>
            <person name="Calvi B.R."/>
            <person name="Bernardo de Carvalho A."/>
            <person name="Caspi A."/>
            <person name="Castrezana S."/>
            <person name="Celniker S.E."/>
            <person name="Chang J.L."/>
            <person name="Chapple C."/>
            <person name="Chatterji S."/>
            <person name="Chinwalla A."/>
            <person name="Civetta A."/>
            <person name="Clifton S.W."/>
            <person name="Comeron J.M."/>
            <person name="Costello J.C."/>
            <person name="Coyne J.A."/>
            <person name="Daub J."/>
            <person name="David R.G."/>
            <person name="Delcher A.L."/>
            <person name="Delehaunty K."/>
            <person name="Do C.B."/>
            <person name="Ebling H."/>
            <person name="Edwards K."/>
            <person name="Eickbush T."/>
            <person name="Evans J.D."/>
            <person name="Filipski A."/>
            <person name="Findeiss S."/>
            <person name="Freyhult E."/>
            <person name="Fulton L."/>
            <person name="Fulton R."/>
            <person name="Garcia A.C."/>
            <person name="Gardiner A."/>
            <person name="Garfield D.A."/>
            <person name="Garvin B.E."/>
            <person name="Gibson G."/>
            <person name="Gilbert D."/>
            <person name="Gnerre S."/>
            <person name="Godfrey J."/>
            <person name="Good R."/>
            <person name="Gotea V."/>
            <person name="Gravely B."/>
            <person name="Greenberg A.J."/>
            <person name="Griffiths-Jones S."/>
            <person name="Gross S."/>
            <person name="Guigo R."/>
            <person name="Gustafson E.A."/>
            <person name="Haerty W."/>
            <person name="Hahn M.W."/>
            <person name="Halligan D.L."/>
            <person name="Halpern A.L."/>
            <person name="Halter G.M."/>
            <person name="Han M.V."/>
            <person name="Heger A."/>
            <person name="Hillier L."/>
            <person name="Hinrichs A.S."/>
            <person name="Holmes I."/>
            <person name="Hoskins R.A."/>
            <person name="Hubisz M.J."/>
            <person name="Hultmark D."/>
            <person name="Huntley M.A."/>
            <person name="Jaffe D.B."/>
            <person name="Jagadeeshan S."/>
            <person name="Jeck W.R."/>
            <person name="Johnson J."/>
            <person name="Jones C.D."/>
            <person name="Jordan W.C."/>
            <person name="Karpen G.H."/>
            <person name="Kataoka E."/>
            <person name="Keightley P.D."/>
            <person name="Kheradpour P."/>
            <person name="Kirkness E.F."/>
            <person name="Koerich L.B."/>
            <person name="Kristiansen K."/>
            <person name="Kudrna D."/>
            <person name="Kulathinal R.J."/>
            <person name="Kumar S."/>
            <person name="Kwok R."/>
            <person name="Lander E."/>
            <person name="Langley C.H."/>
            <person name="Lapoint R."/>
            <person name="Lazzaro B.P."/>
            <person name="Lee S.J."/>
            <person name="Levesque L."/>
            <person name="Li R."/>
            <person name="Lin C.F."/>
            <person name="Lin M.F."/>
            <person name="Lindblad-Toh K."/>
            <person name="Llopart A."/>
            <person name="Long M."/>
            <person name="Low L."/>
            <person name="Lozovsky E."/>
            <person name="Lu J."/>
            <person name="Luo M."/>
            <person name="Machado C.A."/>
            <person name="Makalowski W."/>
            <person name="Marzo M."/>
            <person name="Matsuda M."/>
            <person name="Matzkin L."/>
            <person name="McAllister B."/>
            <person name="McBride C.S."/>
            <person name="McKernan B."/>
            <person name="McKernan K."/>
            <person name="Mendez-Lago M."/>
            <person name="Minx P."/>
            <person name="Mollenhauer M.U."/>
            <person name="Montooth K."/>
            <person name="Mount S.M."/>
            <person name="Mu X."/>
            <person name="Myers E."/>
            <person name="Negre B."/>
            <person name="Newfeld S."/>
            <person name="Nielsen R."/>
            <person name="Noor M.A."/>
            <person name="O'Grady P."/>
            <person name="Pachter L."/>
            <person name="Papaceit M."/>
            <person name="Parisi M.J."/>
            <person name="Parisi M."/>
            <person name="Parts L."/>
            <person name="Pedersen J.S."/>
            <person name="Pesole G."/>
            <person name="Phillippy A.M."/>
            <person name="Ponting C.P."/>
            <person name="Pop M."/>
            <person name="Porcelli D."/>
            <person name="Powell J.R."/>
            <person name="Prohaska S."/>
            <person name="Pruitt K."/>
            <person name="Puig M."/>
            <person name="Quesneville H."/>
            <person name="Ram K.R."/>
            <person name="Rand D."/>
            <person name="Rasmussen M.D."/>
            <person name="Reed L.K."/>
            <person name="Reenan R."/>
            <person name="Reily A."/>
            <person name="Remington K.A."/>
            <person name="Rieger T.T."/>
            <person name="Ritchie M.G."/>
            <person name="Robin C."/>
            <person name="Rogers Y.H."/>
            <person name="Rohde C."/>
            <person name="Rozas J."/>
            <person name="Rubenfield M.J."/>
            <person name="Ruiz A."/>
            <person name="Russo S."/>
            <person name="Salzberg S.L."/>
            <person name="Sanchez-Gracia A."/>
            <person name="Saranga D.J."/>
            <person name="Sato H."/>
            <person name="Schaeffer S.W."/>
            <person name="Schatz M.C."/>
            <person name="Schlenke T."/>
            <person name="Schwartz R."/>
            <person name="Segarra C."/>
            <person name="Singh R.S."/>
            <person name="Sirot L."/>
            <person name="Sirota M."/>
            <person name="Sisneros N.B."/>
            <person name="Smith C.D."/>
            <person name="Smith T.F."/>
            <person name="Spieth J."/>
            <person name="Stage D.E."/>
            <person name="Stark A."/>
            <person name="Stephan W."/>
            <person name="Strausberg R.L."/>
            <person name="Strempel S."/>
            <person name="Sturgill D."/>
            <person name="Sutton G."/>
            <person name="Sutton G.G."/>
            <person name="Tao W."/>
            <person name="Teichmann S."/>
            <person name="Tobari Y.N."/>
            <person name="Tomimura Y."/>
            <person name="Tsolas J.M."/>
            <person name="Valente V.L."/>
            <person name="Venter E."/>
            <person name="Venter J.C."/>
            <person name="Vicario S."/>
            <person name="Vieira F.G."/>
            <person name="Vilella A.J."/>
            <person name="Villasante A."/>
            <person name="Walenz B."/>
            <person name="Wang J."/>
            <person name="Wasserman M."/>
            <person name="Watts T."/>
            <person name="Wilson D."/>
            <person name="Wilson R.K."/>
            <person name="Wing R.A."/>
            <person name="Wolfner M.F."/>
            <person name="Wong A."/>
            <person name="Wong G.K."/>
            <person name="Wu C.I."/>
            <person name="Wu G."/>
            <person name="Yamamoto D."/>
            <person name="Yang H.P."/>
            <person name="Yang S.P."/>
            <person name="Yorke J.A."/>
            <person name="Yoshida K."/>
            <person name="Zdobnov E."/>
            <person name="Zhang P."/>
            <person name="Zhang Y."/>
            <person name="Zimin A.V."/>
            <person name="Baldwin J."/>
            <person name="Abdouelleil A."/>
            <person name="Abdulkadir J."/>
            <person name="Abebe A."/>
            <person name="Abera B."/>
            <person name="Abreu J."/>
            <person name="Acer S.C."/>
            <person name="Aftuck L."/>
            <person name="Alexander A."/>
            <person name="An P."/>
            <person name="Anderson E."/>
            <person name="Anderson S."/>
            <person name="Arachi H."/>
            <person name="Azer M."/>
            <person name="Bachantsang P."/>
            <person name="Barry A."/>
            <person name="Bayul T."/>
            <person name="Berlin A."/>
            <person name="Bessette D."/>
            <person name="Bloom T."/>
            <person name="Blye J."/>
            <person name="Boguslavskiy L."/>
            <person name="Bonnet C."/>
            <person name="Boukhgalter B."/>
            <person name="Bourzgui I."/>
            <person name="Brown A."/>
            <person name="Cahill P."/>
            <person name="Channer S."/>
            <person name="Cheshatsang Y."/>
            <person name="Chuda L."/>
            <person name="Citroen M."/>
            <person name="Collymore A."/>
            <person name="Cooke P."/>
            <person name="Costello M."/>
            <person name="D'Aco K."/>
            <person name="Daza R."/>
            <person name="De Haan G."/>
            <person name="DeGray S."/>
            <person name="DeMaso C."/>
            <person name="Dhargay N."/>
            <person name="Dooley K."/>
            <person name="Dooley E."/>
            <person name="Doricent M."/>
            <person name="Dorje P."/>
            <person name="Dorjee K."/>
            <person name="Dupes A."/>
            <person name="Elong R."/>
            <person name="Falk J."/>
            <person name="Farina A."/>
            <person name="Faro S."/>
            <person name="Ferguson D."/>
            <person name="Fisher S."/>
            <person name="Foley C.D."/>
            <person name="Franke A."/>
            <person name="Friedrich D."/>
            <person name="Gadbois L."/>
            <person name="Gearin G."/>
            <person name="Gearin C.R."/>
            <person name="Giannoukos G."/>
            <person name="Goode T."/>
            <person name="Graham J."/>
            <person name="Grandbois E."/>
            <person name="Grewal S."/>
            <person name="Gyaltsen K."/>
            <person name="Hafez N."/>
            <person name="Hagos B."/>
            <person name="Hall J."/>
            <person name="Henson C."/>
            <person name="Hollinger A."/>
            <person name="Honan T."/>
            <person name="Huard M.D."/>
            <person name="Hughes L."/>
            <person name="Hurhula B."/>
            <person name="Husby M.E."/>
            <person name="Kamat A."/>
            <person name="Kanga B."/>
            <person name="Kashin S."/>
            <person name="Khazanovich D."/>
            <person name="Kisner P."/>
            <person name="Lance K."/>
            <person name="Lara M."/>
            <person name="Lee W."/>
            <person name="Lennon N."/>
            <person name="Letendre F."/>
            <person name="LeVine R."/>
            <person name="Lipovsky A."/>
            <person name="Liu X."/>
            <person name="Liu J."/>
            <person name="Liu S."/>
            <person name="Lokyitsang T."/>
            <person name="Lokyitsang Y."/>
            <person name="Lubonja R."/>
            <person name="Lui A."/>
            <person name="MacDonald P."/>
            <person name="Magnisalis V."/>
            <person name="Maru K."/>
            <person name="Matthews C."/>
            <person name="McCusker W."/>
            <person name="McDonough S."/>
            <person name="Mehta T."/>
            <person name="Meldrim J."/>
            <person name="Meneus L."/>
            <person name="Mihai O."/>
            <person name="Mihalev A."/>
            <person name="Mihova T."/>
            <person name="Mittelman R."/>
            <person name="Mlenga V."/>
            <person name="Montmayeur A."/>
            <person name="Mulrain L."/>
            <person name="Navidi A."/>
            <person name="Naylor J."/>
            <person name="Negash T."/>
            <person name="Nguyen T."/>
            <person name="Nguyen N."/>
            <person name="Nicol R."/>
            <person name="Norbu C."/>
            <person name="Norbu N."/>
            <person name="Novod N."/>
            <person name="O'Neill B."/>
            <person name="Osman S."/>
            <person name="Markiewicz E."/>
            <person name="Oyono O.L."/>
            <person name="Patti C."/>
            <person name="Phunkhang P."/>
            <person name="Pierre F."/>
            <person name="Priest M."/>
            <person name="Raghuraman S."/>
            <person name="Rege F."/>
            <person name="Reyes R."/>
            <person name="Rise C."/>
            <person name="Rogov P."/>
            <person name="Ross K."/>
            <person name="Ryan E."/>
            <person name="Settipalli S."/>
            <person name="Shea T."/>
            <person name="Sherpa N."/>
            <person name="Shi L."/>
            <person name="Shih D."/>
            <person name="Sparrow T."/>
            <person name="Spaulding J."/>
            <person name="Stalker J."/>
            <person name="Stange-Thomann N."/>
            <person name="Stavropoulos S."/>
            <person name="Stone C."/>
            <person name="Strader C."/>
            <person name="Tesfaye S."/>
            <person name="Thomson T."/>
            <person name="Thoulutsang Y."/>
            <person name="Thoulutsang D."/>
            <person name="Topham K."/>
            <person name="Topping I."/>
            <person name="Tsamla T."/>
            <person name="Vassiliev H."/>
            <person name="Vo A."/>
            <person name="Wangchuk T."/>
            <person name="Wangdi T."/>
            <person name="Weiand M."/>
            <person name="Wilkinson J."/>
            <person name="Wilson A."/>
            <person name="Yadav S."/>
            <person name="Young G."/>
            <person name="Yu Q."/>
            <person name="Zembek L."/>
            <person name="Zhong D."/>
            <person name="Zimmer A."/>
            <person name="Zwirko Z."/>
            <person name="Jaffe D.B."/>
            <person name="Alvarez P."/>
            <person name="Brockman W."/>
            <person name="Butler J."/>
            <person name="Chin C."/>
            <person name="Gnerre S."/>
            <person name="Grabherr M."/>
            <person name="Kleber M."/>
            <person name="Mauceli E."/>
            <person name="MacCallum I."/>
        </authorList>
    </citation>
    <scope>NUCLEOTIDE SEQUENCE [LARGE SCALE GENOMIC DNA]</scope>
    <source>
        <strain evidence="12">Tucson 15010-1051.87</strain>
    </source>
</reference>
<dbReference type="Pfam" id="PF00062">
    <property type="entry name" value="Lys"/>
    <property type="match status" value="1"/>
</dbReference>
<feature type="chain" id="PRO_5002815557" description="lysozyme" evidence="10">
    <location>
        <begin position="19"/>
        <end position="143"/>
    </location>
</feature>
<dbReference type="Proteomes" id="UP000008792">
    <property type="component" value="Unassembled WGS sequence"/>
</dbReference>
<dbReference type="InterPro" id="IPR023346">
    <property type="entry name" value="Lysozyme-like_dom_sf"/>
</dbReference>
<dbReference type="PRINTS" id="PR00137">
    <property type="entry name" value="LYSOZYME"/>
</dbReference>
<keyword evidence="4" id="KW-0929">Antimicrobial</keyword>
<feature type="signal peptide" evidence="10">
    <location>
        <begin position="1"/>
        <end position="18"/>
    </location>
</feature>
<proteinExistence type="inferred from homology"/>
<evidence type="ECO:0000256" key="1">
    <source>
        <dbReference type="ARBA" id="ARBA00000632"/>
    </source>
</evidence>
<evidence type="ECO:0000256" key="3">
    <source>
        <dbReference type="ARBA" id="ARBA00012732"/>
    </source>
</evidence>
<dbReference type="GO" id="GO:0031640">
    <property type="term" value="P:killing of cells of another organism"/>
    <property type="evidence" value="ECO:0007669"/>
    <property type="project" value="UniProtKB-KW"/>
</dbReference>
<dbReference type="PROSITE" id="PS51348">
    <property type="entry name" value="GLYCOSYL_HYDROL_F22_2"/>
    <property type="match status" value="1"/>
</dbReference>
<evidence type="ECO:0000256" key="6">
    <source>
        <dbReference type="ARBA" id="ARBA00022729"/>
    </source>
</evidence>
<dbReference type="GO" id="GO:0003796">
    <property type="term" value="F:lysozyme activity"/>
    <property type="evidence" value="ECO:0007669"/>
    <property type="project" value="UniProtKB-EC"/>
</dbReference>
<evidence type="ECO:0000313" key="12">
    <source>
        <dbReference type="Proteomes" id="UP000008792"/>
    </source>
</evidence>
<dbReference type="EMBL" id="CH940647">
    <property type="protein sequence ID" value="EDW68778.1"/>
    <property type="molecule type" value="Genomic_DNA"/>
</dbReference>
<dbReference type="GO" id="GO:0042742">
    <property type="term" value="P:defense response to bacterium"/>
    <property type="evidence" value="ECO:0007669"/>
    <property type="project" value="UniProtKB-KW"/>
</dbReference>
<evidence type="ECO:0000256" key="4">
    <source>
        <dbReference type="ARBA" id="ARBA00022529"/>
    </source>
</evidence>
<dbReference type="Gene3D" id="1.10.530.10">
    <property type="match status" value="1"/>
</dbReference>
<dbReference type="PANTHER" id="PTHR11407:SF36">
    <property type="entry name" value="GEO02684P1-RELATED"/>
    <property type="match status" value="1"/>
</dbReference>
<dbReference type="InterPro" id="IPR000974">
    <property type="entry name" value="Glyco_hydro_22_lys"/>
</dbReference>
<dbReference type="eggNOG" id="ENOG502RZU4">
    <property type="taxonomic scope" value="Eukaryota"/>
</dbReference>
<comment type="catalytic activity">
    <reaction evidence="1">
        <text>Hydrolysis of (1-&gt;4)-beta-linkages between N-acetylmuramic acid and N-acetyl-D-glucosamine residues in a peptidoglycan and between N-acetyl-D-glucosamine residues in chitodextrins.</text>
        <dbReference type="EC" id="3.2.1.17"/>
    </reaction>
</comment>
<dbReference type="PRINTS" id="PR00135">
    <property type="entry name" value="LYZLACT"/>
</dbReference>
<gene>
    <name evidence="11" type="primary">Dvir\GJ12505</name>
    <name evidence="11" type="ORF">Dvir_GJ12505</name>
</gene>
<evidence type="ECO:0000256" key="5">
    <source>
        <dbReference type="ARBA" id="ARBA00022638"/>
    </source>
</evidence>
<name>B4LCD3_DROVI</name>
<dbReference type="SMR" id="B4LCD3"/>
<dbReference type="PhylomeDB" id="B4LCD3"/>
<keyword evidence="5" id="KW-0081">Bacteriolytic enzyme</keyword>
<evidence type="ECO:0000313" key="11">
    <source>
        <dbReference type="EMBL" id="EDW68778.1"/>
    </source>
</evidence>
<keyword evidence="11" id="KW-0378">Hydrolase</keyword>
<dbReference type="HOGENOM" id="CLU_111620_2_0_1"/>
<dbReference type="FunFam" id="1.10.530.10:FF:000001">
    <property type="entry name" value="Lysozyme C"/>
    <property type="match status" value="1"/>
</dbReference>
<keyword evidence="12" id="KW-1185">Reference proteome</keyword>
<evidence type="ECO:0000256" key="8">
    <source>
        <dbReference type="ARBA" id="ARBA00023295"/>
    </source>
</evidence>
<dbReference type="OMA" id="HCFRRRH"/>
<dbReference type="AlphaFoldDB" id="B4LCD3"/>
<dbReference type="OrthoDB" id="17373at2759"/>
<dbReference type="InterPro" id="IPR001916">
    <property type="entry name" value="Glyco_hydro_22"/>
</dbReference>
<evidence type="ECO:0000256" key="10">
    <source>
        <dbReference type="SAM" id="SignalP"/>
    </source>
</evidence>
<dbReference type="EC" id="3.2.1.17" evidence="3"/>
<keyword evidence="6 10" id="KW-0732">Signal</keyword>
<dbReference type="SMART" id="SM00263">
    <property type="entry name" value="LYZ1"/>
    <property type="match status" value="1"/>
</dbReference>
<dbReference type="SUPFAM" id="SSF53955">
    <property type="entry name" value="Lysozyme-like"/>
    <property type="match status" value="1"/>
</dbReference>
<evidence type="ECO:0000256" key="7">
    <source>
        <dbReference type="ARBA" id="ARBA00023157"/>
    </source>
</evidence>
<keyword evidence="8 11" id="KW-0326">Glycosidase</keyword>
<keyword evidence="7" id="KW-1015">Disulfide bond</keyword>